<dbReference type="OMA" id="RIDKRCA"/>
<dbReference type="VEuPathDB" id="FungiDB:SDRG_16603"/>
<proteinExistence type="predicted"/>
<dbReference type="PROSITE" id="PS50199">
    <property type="entry name" value="ZF_RANBP2_2"/>
    <property type="match status" value="1"/>
</dbReference>
<dbReference type="GO" id="GO:0008270">
    <property type="term" value="F:zinc ion binding"/>
    <property type="evidence" value="ECO:0007669"/>
    <property type="project" value="UniProtKB-KW"/>
</dbReference>
<evidence type="ECO:0000256" key="1">
    <source>
        <dbReference type="ARBA" id="ARBA00022723"/>
    </source>
</evidence>
<evidence type="ECO:0000256" key="4">
    <source>
        <dbReference type="PROSITE-ProRule" id="PRU00322"/>
    </source>
</evidence>
<feature type="region of interest" description="Disordered" evidence="5">
    <location>
        <begin position="90"/>
        <end position="115"/>
    </location>
</feature>
<evidence type="ECO:0000313" key="7">
    <source>
        <dbReference type="EMBL" id="EQC25520.1"/>
    </source>
</evidence>
<evidence type="ECO:0000259" key="6">
    <source>
        <dbReference type="PROSITE" id="PS50199"/>
    </source>
</evidence>
<dbReference type="OrthoDB" id="79321at2759"/>
<feature type="domain" description="RanBP2-type" evidence="6">
    <location>
        <begin position="39"/>
        <end position="68"/>
    </location>
</feature>
<keyword evidence="2 4" id="KW-0863">Zinc-finger</keyword>
<evidence type="ECO:0000256" key="3">
    <source>
        <dbReference type="ARBA" id="ARBA00022833"/>
    </source>
</evidence>
<gene>
    <name evidence="7" type="ORF">SDRG_16603</name>
</gene>
<name>T0PWY3_SAPDV</name>
<dbReference type="AlphaFoldDB" id="T0PWY3"/>
<evidence type="ECO:0000256" key="5">
    <source>
        <dbReference type="SAM" id="MobiDB-lite"/>
    </source>
</evidence>
<reference evidence="7 8" key="1">
    <citation type="submission" date="2012-04" db="EMBL/GenBank/DDBJ databases">
        <title>The Genome Sequence of Saprolegnia declina VS20.</title>
        <authorList>
            <consortium name="The Broad Institute Genome Sequencing Platform"/>
            <person name="Russ C."/>
            <person name="Nusbaum C."/>
            <person name="Tyler B."/>
            <person name="van West P."/>
            <person name="Dieguez-Uribeondo J."/>
            <person name="de Bruijn I."/>
            <person name="Tripathy S."/>
            <person name="Jiang R."/>
            <person name="Young S.K."/>
            <person name="Zeng Q."/>
            <person name="Gargeya S."/>
            <person name="Fitzgerald M."/>
            <person name="Haas B."/>
            <person name="Abouelleil A."/>
            <person name="Alvarado L."/>
            <person name="Arachchi H.M."/>
            <person name="Berlin A."/>
            <person name="Chapman S.B."/>
            <person name="Goldberg J."/>
            <person name="Griggs A."/>
            <person name="Gujja S."/>
            <person name="Hansen M."/>
            <person name="Howarth C."/>
            <person name="Imamovic A."/>
            <person name="Larimer J."/>
            <person name="McCowen C."/>
            <person name="Montmayeur A."/>
            <person name="Murphy C."/>
            <person name="Neiman D."/>
            <person name="Pearson M."/>
            <person name="Priest M."/>
            <person name="Roberts A."/>
            <person name="Saif S."/>
            <person name="Shea T."/>
            <person name="Sisk P."/>
            <person name="Sykes S."/>
            <person name="Wortman J."/>
            <person name="Nusbaum C."/>
            <person name="Birren B."/>
        </authorList>
    </citation>
    <scope>NUCLEOTIDE SEQUENCE [LARGE SCALE GENOMIC DNA]</scope>
    <source>
        <strain evidence="7 8">VS20</strain>
    </source>
</reference>
<sequence>MASTAAWECNGCGAKNVDSLYCVMCASPDPRKVLNSPTSVESWACAKCTVHYEAYAMACNLCNEPRPTMQAQGHFATDDSYGTAFDDTTEAEIATPPPPAEFDANPATPQPVDTSTWWSQDDDEMAVIQGGGSAKKTKAQVAYEAFCADPTQASIKTEDLRKSLRGPKLPPTYNKSHYFDVEVAKDVVVKEVLRRHRNGQPLPDFLTEIVPIQQALRHRSNWRPLLAIKNKINERLVAACVMNDEPAIASGHGLSKLVNAWQHIERTLGELGWAYDALRAAYAADHTSAAALDDATKDAFEGHVLQRLEKDGLLLRTADGRIDKRCAAVRSGDLTLKDDGTVDQRCSAYRAVLSSFSEATCD</sequence>
<dbReference type="SMART" id="SM00547">
    <property type="entry name" value="ZnF_RBZ"/>
    <property type="match status" value="2"/>
</dbReference>
<organism evidence="7 8">
    <name type="scientific">Saprolegnia diclina (strain VS20)</name>
    <dbReference type="NCBI Taxonomy" id="1156394"/>
    <lineage>
        <taxon>Eukaryota</taxon>
        <taxon>Sar</taxon>
        <taxon>Stramenopiles</taxon>
        <taxon>Oomycota</taxon>
        <taxon>Saprolegniomycetes</taxon>
        <taxon>Saprolegniales</taxon>
        <taxon>Saprolegniaceae</taxon>
        <taxon>Saprolegnia</taxon>
    </lineage>
</organism>
<keyword evidence="3" id="KW-0862">Zinc</keyword>
<dbReference type="InParanoid" id="T0PWY3"/>
<dbReference type="EMBL" id="JH767269">
    <property type="protein sequence ID" value="EQC25520.1"/>
    <property type="molecule type" value="Genomic_DNA"/>
</dbReference>
<evidence type="ECO:0000313" key="8">
    <source>
        <dbReference type="Proteomes" id="UP000030762"/>
    </source>
</evidence>
<evidence type="ECO:0000256" key="2">
    <source>
        <dbReference type="ARBA" id="ARBA00022771"/>
    </source>
</evidence>
<dbReference type="GeneID" id="19957330"/>
<keyword evidence="8" id="KW-1185">Reference proteome</keyword>
<keyword evidence="1" id="KW-0479">Metal-binding</keyword>
<dbReference type="InterPro" id="IPR001876">
    <property type="entry name" value="Znf_RanBP2"/>
</dbReference>
<dbReference type="Proteomes" id="UP000030762">
    <property type="component" value="Unassembled WGS sequence"/>
</dbReference>
<dbReference type="RefSeq" id="XP_008621041.1">
    <property type="nucleotide sequence ID" value="XM_008622819.1"/>
</dbReference>
<protein>
    <recommendedName>
        <fullName evidence="6">RanBP2-type domain-containing protein</fullName>
    </recommendedName>
</protein>
<accession>T0PWY3</accession>